<dbReference type="EMBL" id="CP013290">
    <property type="protein sequence ID" value="APH00342.1"/>
    <property type="molecule type" value="Genomic_DNA"/>
</dbReference>
<reference evidence="2 3" key="1">
    <citation type="submission" date="2015-11" db="EMBL/GenBank/DDBJ databases">
        <authorList>
            <person name="Zhang Y."/>
            <person name="Guo Z."/>
        </authorList>
    </citation>
    <scope>NUCLEOTIDE SEQUENCE [LARGE SCALE GENOMIC DNA]</scope>
    <source>
        <strain evidence="2 3">YFY001</strain>
    </source>
</reference>
<evidence type="ECO:0000256" key="1">
    <source>
        <dbReference type="SAM" id="MobiDB-lite"/>
    </source>
</evidence>
<evidence type="ECO:0000313" key="2">
    <source>
        <dbReference type="EMBL" id="APH00342.1"/>
    </source>
</evidence>
<evidence type="ECO:0000313" key="3">
    <source>
        <dbReference type="Proteomes" id="UP000182938"/>
    </source>
</evidence>
<feature type="compositionally biased region" description="Polar residues" evidence="1">
    <location>
        <begin position="26"/>
        <end position="39"/>
    </location>
</feature>
<gene>
    <name evidence="2" type="ORF">ASJ30_01365</name>
</gene>
<dbReference type="AlphaFoldDB" id="A0A1L3MD85"/>
<protein>
    <submittedName>
        <fullName evidence="2">Uncharacterized protein</fullName>
    </submittedName>
</protein>
<sequence>MNRRIDNQPVDVDAVGVLGPRHRSDQTTANVEGTEPTQARRTKLLDLFMQRRDAVISNQRRLHPVGGALNGEEPPRRR</sequence>
<name>A0A1L3MD85_9MICO</name>
<feature type="region of interest" description="Disordered" evidence="1">
    <location>
        <begin position="58"/>
        <end position="78"/>
    </location>
</feature>
<accession>A0A1L3MD85</accession>
<dbReference type="RefSeq" id="WP_083545940.1">
    <property type="nucleotide sequence ID" value="NZ_CP013290.1"/>
</dbReference>
<proteinExistence type="predicted"/>
<dbReference type="KEGG" id="jte:ASJ30_01365"/>
<keyword evidence="3" id="KW-1185">Reference proteome</keyword>
<feature type="region of interest" description="Disordered" evidence="1">
    <location>
        <begin position="1"/>
        <end position="41"/>
    </location>
</feature>
<dbReference type="Proteomes" id="UP000182938">
    <property type="component" value="Chromosome"/>
</dbReference>
<organism evidence="2 3">
    <name type="scientific">Janibacter indicus</name>
    <dbReference type="NCBI Taxonomy" id="857417"/>
    <lineage>
        <taxon>Bacteria</taxon>
        <taxon>Bacillati</taxon>
        <taxon>Actinomycetota</taxon>
        <taxon>Actinomycetes</taxon>
        <taxon>Micrococcales</taxon>
        <taxon>Intrasporangiaceae</taxon>
        <taxon>Janibacter</taxon>
    </lineage>
</organism>